<name>A0A7C4JJT1_9CREN</name>
<accession>A0A7C4JJT1</accession>
<dbReference type="EMBL" id="DTCK01000034">
    <property type="protein sequence ID" value="HGQ36115.1"/>
    <property type="molecule type" value="Genomic_DNA"/>
</dbReference>
<dbReference type="AlphaFoldDB" id="A0A7C4JJT1"/>
<dbReference type="EMBL" id="DTBD01000029">
    <property type="protein sequence ID" value="HGQ64400.1"/>
    <property type="molecule type" value="Genomic_DNA"/>
</dbReference>
<evidence type="ECO:0000313" key="2">
    <source>
        <dbReference type="EMBL" id="HGQ64400.1"/>
    </source>
</evidence>
<organism evidence="2">
    <name type="scientific">Ignisphaera aggregans</name>
    <dbReference type="NCBI Taxonomy" id="334771"/>
    <lineage>
        <taxon>Archaea</taxon>
        <taxon>Thermoproteota</taxon>
        <taxon>Thermoprotei</taxon>
        <taxon>Desulfurococcales</taxon>
        <taxon>Desulfurococcaceae</taxon>
        <taxon>Ignisphaera</taxon>
    </lineage>
</organism>
<reference evidence="2" key="1">
    <citation type="journal article" date="2020" name="mSystems">
        <title>Genome- and Community-Level Interaction Insights into Carbon Utilization and Element Cycling Functions of Hydrothermarchaeota in Hydrothermal Sediment.</title>
        <authorList>
            <person name="Zhou Z."/>
            <person name="Liu Y."/>
            <person name="Xu W."/>
            <person name="Pan J."/>
            <person name="Luo Z.H."/>
            <person name="Li M."/>
        </authorList>
    </citation>
    <scope>NUCLEOTIDE SEQUENCE [LARGE SCALE GENOMIC DNA]</scope>
    <source>
        <strain evidence="2">SpSt-637</strain>
        <strain evidence="1">SpSt-667</strain>
    </source>
</reference>
<comment type="caution">
    <text evidence="2">The sequence shown here is derived from an EMBL/GenBank/DDBJ whole genome shotgun (WGS) entry which is preliminary data.</text>
</comment>
<gene>
    <name evidence="2" type="ORF">ENU08_04060</name>
    <name evidence="1" type="ORF">ENU41_05490</name>
</gene>
<sequence length="237" mass="26968">MSDDESLWTSFILDRIRHELDAVCADHGIEKVCTSVLESIAEVFPTWFEGKKKKTIVASILYISQLISRGPKRGILKLILDSTKATKPAVNDAVSKLVRVNWELGVIYVNVKFYVALEKRISLPDYIVPYTVSDVVRVKLRLSFPGLFELLEIICKKNTGKDCISLLIEDPAKLRDLIIERYGLPLIAKRIAERILRPMVEELEIDVSVPKLTDLFLGDPEELKRILSKASKKYQIK</sequence>
<evidence type="ECO:0000313" key="1">
    <source>
        <dbReference type="EMBL" id="HGQ36115.1"/>
    </source>
</evidence>
<proteinExistence type="predicted"/>
<protein>
    <submittedName>
        <fullName evidence="2">Uncharacterized protein</fullName>
    </submittedName>
</protein>